<feature type="binding site" evidence="9">
    <location>
        <position position="183"/>
    </location>
    <ligand>
        <name>ATP</name>
        <dbReference type="ChEBI" id="CHEBI:30616"/>
    </ligand>
</feature>
<evidence type="ECO:0000256" key="2">
    <source>
        <dbReference type="ARBA" id="ARBA00022598"/>
    </source>
</evidence>
<dbReference type="EMBL" id="JBHTJH010000017">
    <property type="protein sequence ID" value="MFD0863332.1"/>
    <property type="molecule type" value="Genomic_DNA"/>
</dbReference>
<dbReference type="Gene3D" id="3.40.50.300">
    <property type="entry name" value="P-loop containing nucleotide triphosphate hydrolases"/>
    <property type="match status" value="1"/>
</dbReference>
<dbReference type="NCBIfam" id="TIGR00347">
    <property type="entry name" value="bioD"/>
    <property type="match status" value="1"/>
</dbReference>
<evidence type="ECO:0000256" key="6">
    <source>
        <dbReference type="ARBA" id="ARBA00022840"/>
    </source>
</evidence>
<gene>
    <name evidence="9 10" type="primary">bioD</name>
    <name evidence="10" type="ORF">ACFQ1M_14050</name>
</gene>
<keyword evidence="11" id="KW-1185">Reference proteome</keyword>
<evidence type="ECO:0000256" key="3">
    <source>
        <dbReference type="ARBA" id="ARBA00022723"/>
    </source>
</evidence>
<keyword evidence="7 9" id="KW-0460">Magnesium</keyword>
<keyword evidence="1 9" id="KW-0963">Cytoplasm</keyword>
<proteinExistence type="inferred from homology"/>
<comment type="similarity">
    <text evidence="9">Belongs to the dethiobiotin synthetase family.</text>
</comment>
<feature type="binding site" evidence="9">
    <location>
        <position position="100"/>
    </location>
    <ligand>
        <name>Mg(2+)</name>
        <dbReference type="ChEBI" id="CHEBI:18420"/>
    </ligand>
</feature>
<feature type="binding site" evidence="9">
    <location>
        <begin position="100"/>
        <end position="103"/>
    </location>
    <ligand>
        <name>ATP</name>
        <dbReference type="ChEBI" id="CHEBI:30616"/>
    </ligand>
</feature>
<evidence type="ECO:0000256" key="4">
    <source>
        <dbReference type="ARBA" id="ARBA00022741"/>
    </source>
</evidence>
<dbReference type="SUPFAM" id="SSF52540">
    <property type="entry name" value="P-loop containing nucleoside triphosphate hydrolases"/>
    <property type="match status" value="1"/>
</dbReference>
<dbReference type="InterPro" id="IPR027417">
    <property type="entry name" value="P-loop_NTPase"/>
</dbReference>
<evidence type="ECO:0000313" key="11">
    <source>
        <dbReference type="Proteomes" id="UP001596978"/>
    </source>
</evidence>
<accession>A0ABW3D202</accession>
<organism evidence="10 11">
    <name type="scientific">Sungkyunkwania multivorans</name>
    <dbReference type="NCBI Taxonomy" id="1173618"/>
    <lineage>
        <taxon>Bacteria</taxon>
        <taxon>Pseudomonadati</taxon>
        <taxon>Bacteroidota</taxon>
        <taxon>Flavobacteriia</taxon>
        <taxon>Flavobacteriales</taxon>
        <taxon>Flavobacteriaceae</taxon>
        <taxon>Sungkyunkwania</taxon>
    </lineage>
</organism>
<comment type="caution">
    <text evidence="10">The sequence shown here is derived from an EMBL/GenBank/DDBJ whole genome shotgun (WGS) entry which is preliminary data.</text>
</comment>
<keyword evidence="4 9" id="KW-0547">Nucleotide-binding</keyword>
<sequence length="206" mass="22630">MKKKIFVTGISTDVGKTIASAIIVEALEADYWKPIQAGELENSDSHKVKNLISNGNSVIHPNSYALRTPMSPHAAAHIEGVEISIDKITEPRTKNNLVIEGAGGLLVPLNDKHTILDLMQPTDKVIVVSRHYLGSINHTLLTVGLLKDIGRDVHILFSGKENTYTESIIKKMSGVPVIGRIDEEQTFNKEVIASYAEKFKHTLISI</sequence>
<dbReference type="RefSeq" id="WP_386409275.1">
    <property type="nucleotide sequence ID" value="NZ_JBHTJH010000017.1"/>
</dbReference>
<feature type="binding site" evidence="9">
    <location>
        <begin position="13"/>
        <end position="18"/>
    </location>
    <ligand>
        <name>ATP</name>
        <dbReference type="ChEBI" id="CHEBI:30616"/>
    </ligand>
</feature>
<dbReference type="Pfam" id="PF13500">
    <property type="entry name" value="AAA_26"/>
    <property type="match status" value="1"/>
</dbReference>
<dbReference type="EC" id="6.3.3.3" evidence="9"/>
<evidence type="ECO:0000256" key="8">
    <source>
        <dbReference type="ARBA" id="ARBA00047386"/>
    </source>
</evidence>
<dbReference type="GO" id="GO:0004141">
    <property type="term" value="F:dethiobiotin synthase activity"/>
    <property type="evidence" value="ECO:0007669"/>
    <property type="project" value="UniProtKB-EC"/>
</dbReference>
<dbReference type="HAMAP" id="MF_00336">
    <property type="entry name" value="BioD"/>
    <property type="match status" value="1"/>
</dbReference>
<feature type="active site" evidence="9">
    <location>
        <position position="33"/>
    </location>
</feature>
<keyword evidence="6 9" id="KW-0067">ATP-binding</keyword>
<comment type="pathway">
    <text evidence="9">Cofactor biosynthesis; biotin biosynthesis; biotin from 7,8-diaminononanoate: step 1/2.</text>
</comment>
<evidence type="ECO:0000256" key="5">
    <source>
        <dbReference type="ARBA" id="ARBA00022756"/>
    </source>
</evidence>
<comment type="catalytic activity">
    <reaction evidence="8">
        <text>(7R,8S)-8-amino-7-(carboxyamino)nonanoate + ATP = (4R,5S)-dethiobiotin + ADP + phosphate + H(+)</text>
        <dbReference type="Rhea" id="RHEA:63684"/>
        <dbReference type="ChEBI" id="CHEBI:15378"/>
        <dbReference type="ChEBI" id="CHEBI:30616"/>
        <dbReference type="ChEBI" id="CHEBI:43474"/>
        <dbReference type="ChEBI" id="CHEBI:149470"/>
        <dbReference type="ChEBI" id="CHEBI:149473"/>
        <dbReference type="ChEBI" id="CHEBI:456216"/>
    </reaction>
</comment>
<name>A0ABW3D202_9FLAO</name>
<dbReference type="PANTHER" id="PTHR43210:SF2">
    <property type="entry name" value="ATP-DEPENDENT DETHIOBIOTIN SYNTHETASE BIOD 2"/>
    <property type="match status" value="1"/>
</dbReference>
<feature type="binding site" evidence="9">
    <location>
        <position position="44"/>
    </location>
    <ligand>
        <name>Mg(2+)</name>
        <dbReference type="ChEBI" id="CHEBI:18420"/>
    </ligand>
</feature>
<feature type="binding site" evidence="9">
    <location>
        <position position="17"/>
    </location>
    <ligand>
        <name>Mg(2+)</name>
        <dbReference type="ChEBI" id="CHEBI:18420"/>
    </ligand>
</feature>
<evidence type="ECO:0000313" key="10">
    <source>
        <dbReference type="EMBL" id="MFD0863332.1"/>
    </source>
</evidence>
<comment type="catalytic activity">
    <reaction evidence="9">
        <text>(7R,8S)-7,8-diammoniononanoate + CO2 + ATP = (4R,5S)-dethiobiotin + ADP + phosphate + 3 H(+)</text>
        <dbReference type="Rhea" id="RHEA:15805"/>
        <dbReference type="ChEBI" id="CHEBI:15378"/>
        <dbReference type="ChEBI" id="CHEBI:16526"/>
        <dbReference type="ChEBI" id="CHEBI:30616"/>
        <dbReference type="ChEBI" id="CHEBI:43474"/>
        <dbReference type="ChEBI" id="CHEBI:149469"/>
        <dbReference type="ChEBI" id="CHEBI:149473"/>
        <dbReference type="ChEBI" id="CHEBI:456216"/>
        <dbReference type="EC" id="6.3.3.3"/>
    </reaction>
</comment>
<protein>
    <recommendedName>
        <fullName evidence="9">ATP-dependent dethiobiotin synthetase BioD</fullName>
        <ecNumber evidence="9">6.3.3.3</ecNumber>
    </recommendedName>
    <alternativeName>
        <fullName evidence="9">DTB synthetase</fullName>
        <shortName evidence="9">DTBS</shortName>
    </alternativeName>
    <alternativeName>
        <fullName evidence="9">Dethiobiotin synthase</fullName>
    </alternativeName>
</protein>
<feature type="binding site" evidence="9">
    <location>
        <position position="44"/>
    </location>
    <ligand>
        <name>ATP</name>
        <dbReference type="ChEBI" id="CHEBI:30616"/>
    </ligand>
</feature>
<feature type="binding site" evidence="9">
    <location>
        <begin position="159"/>
        <end position="160"/>
    </location>
    <ligand>
        <name>ATP</name>
        <dbReference type="ChEBI" id="CHEBI:30616"/>
    </ligand>
</feature>
<comment type="subcellular location">
    <subcellularLocation>
        <location evidence="9">Cytoplasm</location>
    </subcellularLocation>
</comment>
<dbReference type="Proteomes" id="UP001596978">
    <property type="component" value="Unassembled WGS sequence"/>
</dbReference>
<comment type="caution">
    <text evidence="9">Lacks conserved residue(s) required for the propagation of feature annotation.</text>
</comment>
<reference evidence="11" key="1">
    <citation type="journal article" date="2019" name="Int. J. Syst. Evol. Microbiol.">
        <title>The Global Catalogue of Microorganisms (GCM) 10K type strain sequencing project: providing services to taxonomists for standard genome sequencing and annotation.</title>
        <authorList>
            <consortium name="The Broad Institute Genomics Platform"/>
            <consortium name="The Broad Institute Genome Sequencing Center for Infectious Disease"/>
            <person name="Wu L."/>
            <person name="Ma J."/>
        </authorList>
    </citation>
    <scope>NUCLEOTIDE SEQUENCE [LARGE SCALE GENOMIC DNA]</scope>
    <source>
        <strain evidence="11">CCUG 62952</strain>
    </source>
</reference>
<comment type="subunit">
    <text evidence="9">Homodimer.</text>
</comment>
<evidence type="ECO:0000256" key="9">
    <source>
        <dbReference type="HAMAP-Rule" id="MF_00336"/>
    </source>
</evidence>
<evidence type="ECO:0000256" key="1">
    <source>
        <dbReference type="ARBA" id="ARBA00022490"/>
    </source>
</evidence>
<comment type="function">
    <text evidence="9">Catalyzes a mechanistically unusual reaction, the ATP-dependent insertion of CO2 between the N7 and N8 nitrogen atoms of 7,8-diaminopelargonic acid (DAPA, also called 7,8-diammoniononanoate) to form a ureido ring.</text>
</comment>
<evidence type="ECO:0000256" key="7">
    <source>
        <dbReference type="ARBA" id="ARBA00022842"/>
    </source>
</evidence>
<keyword evidence="5 9" id="KW-0093">Biotin biosynthesis</keyword>
<dbReference type="PANTHER" id="PTHR43210">
    <property type="entry name" value="DETHIOBIOTIN SYNTHETASE"/>
    <property type="match status" value="1"/>
</dbReference>
<dbReference type="InterPro" id="IPR004472">
    <property type="entry name" value="DTB_synth_BioD"/>
</dbReference>
<dbReference type="PIRSF" id="PIRSF006755">
    <property type="entry name" value="DTB_synth"/>
    <property type="match status" value="1"/>
</dbReference>
<keyword evidence="2 9" id="KW-0436">Ligase</keyword>
<keyword evidence="3 9" id="KW-0479">Metal-binding</keyword>
<comment type="cofactor">
    <cofactor evidence="9">
        <name>Mg(2+)</name>
        <dbReference type="ChEBI" id="CHEBI:18420"/>
    </cofactor>
</comment>
<dbReference type="CDD" id="cd03109">
    <property type="entry name" value="DTBS"/>
    <property type="match status" value="1"/>
</dbReference>